<organism evidence="1">
    <name type="scientific">Arundo donax</name>
    <name type="common">Giant reed</name>
    <name type="synonym">Donax arundinaceus</name>
    <dbReference type="NCBI Taxonomy" id="35708"/>
    <lineage>
        <taxon>Eukaryota</taxon>
        <taxon>Viridiplantae</taxon>
        <taxon>Streptophyta</taxon>
        <taxon>Embryophyta</taxon>
        <taxon>Tracheophyta</taxon>
        <taxon>Spermatophyta</taxon>
        <taxon>Magnoliopsida</taxon>
        <taxon>Liliopsida</taxon>
        <taxon>Poales</taxon>
        <taxon>Poaceae</taxon>
        <taxon>PACMAD clade</taxon>
        <taxon>Arundinoideae</taxon>
        <taxon>Arundineae</taxon>
        <taxon>Arundo</taxon>
    </lineage>
</organism>
<dbReference type="EMBL" id="GBRH01160205">
    <property type="protein sequence ID" value="JAE37691.1"/>
    <property type="molecule type" value="Transcribed_RNA"/>
</dbReference>
<evidence type="ECO:0000313" key="1">
    <source>
        <dbReference type="EMBL" id="JAE37691.1"/>
    </source>
</evidence>
<sequence length="23" mass="2591">MSAYDIINETEINFTCKILDISG</sequence>
<accession>A0A0A9HS32</accession>
<reference evidence="1" key="1">
    <citation type="submission" date="2014-09" db="EMBL/GenBank/DDBJ databases">
        <authorList>
            <person name="Magalhaes I.L.F."/>
            <person name="Oliveira U."/>
            <person name="Santos F.R."/>
            <person name="Vidigal T.H.D.A."/>
            <person name="Brescovit A.D."/>
            <person name="Santos A.J."/>
        </authorList>
    </citation>
    <scope>NUCLEOTIDE SEQUENCE</scope>
    <source>
        <tissue evidence="1">Shoot tissue taken approximately 20 cm above the soil surface</tissue>
    </source>
</reference>
<name>A0A0A9HS32_ARUDO</name>
<reference evidence="1" key="2">
    <citation type="journal article" date="2015" name="Data Brief">
        <title>Shoot transcriptome of the giant reed, Arundo donax.</title>
        <authorList>
            <person name="Barrero R.A."/>
            <person name="Guerrero F.D."/>
            <person name="Moolhuijzen P."/>
            <person name="Goolsby J.A."/>
            <person name="Tidwell J."/>
            <person name="Bellgard S.E."/>
            <person name="Bellgard M.I."/>
        </authorList>
    </citation>
    <scope>NUCLEOTIDE SEQUENCE</scope>
    <source>
        <tissue evidence="1">Shoot tissue taken approximately 20 cm above the soil surface</tissue>
    </source>
</reference>
<protein>
    <submittedName>
        <fullName evidence="1">Uncharacterized protein</fullName>
    </submittedName>
</protein>
<proteinExistence type="predicted"/>
<dbReference type="AlphaFoldDB" id="A0A0A9HS32"/>